<dbReference type="RefSeq" id="WP_092936077.1">
    <property type="nucleotide sequence ID" value="NZ_FMZP01000035.1"/>
</dbReference>
<dbReference type="Proteomes" id="UP000199320">
    <property type="component" value="Unassembled WGS sequence"/>
</dbReference>
<gene>
    <name evidence="2" type="ORF">SAMN04488694_1596</name>
    <name evidence="1" type="ORF">SAMN05192552_103526</name>
</gene>
<organism evidence="2 3">
    <name type="scientific">Natrinema hispanicum</name>
    <dbReference type="NCBI Taxonomy" id="392421"/>
    <lineage>
        <taxon>Archaea</taxon>
        <taxon>Methanobacteriati</taxon>
        <taxon>Methanobacteriota</taxon>
        <taxon>Stenosarchaea group</taxon>
        <taxon>Halobacteria</taxon>
        <taxon>Halobacteriales</taxon>
        <taxon>Natrialbaceae</taxon>
        <taxon>Natrinema</taxon>
    </lineage>
</organism>
<evidence type="ECO:0000313" key="3">
    <source>
        <dbReference type="Proteomes" id="UP000199320"/>
    </source>
</evidence>
<protein>
    <submittedName>
        <fullName evidence="2">Uncharacterized protein</fullName>
    </submittedName>
</protein>
<dbReference type="Proteomes" id="UP000324021">
    <property type="component" value="Unassembled WGS sequence"/>
</dbReference>
<dbReference type="OrthoDB" id="199024at2157"/>
<reference evidence="2" key="2">
    <citation type="submission" date="2016-10" db="EMBL/GenBank/DDBJ databases">
        <authorList>
            <person name="de Groot N.N."/>
        </authorList>
    </citation>
    <scope>NUCLEOTIDE SEQUENCE [LARGE SCALE GENOMIC DNA]</scope>
    <source>
        <strain evidence="2">CDM_6</strain>
    </source>
</reference>
<sequence>MSTTFQTAVKKNVSSTQRYKAIDSLVRARETTNLGILVRMGGLRGEFRRHALNGLADCNAMTTLEELSEDTTIEPSLRRKAEELI</sequence>
<dbReference type="EMBL" id="FOIC01000059">
    <property type="protein sequence ID" value="SEU13493.1"/>
    <property type="molecule type" value="Genomic_DNA"/>
</dbReference>
<evidence type="ECO:0000313" key="4">
    <source>
        <dbReference type="Proteomes" id="UP000324021"/>
    </source>
</evidence>
<name>A0A1I0JSM7_9EURY</name>
<proteinExistence type="predicted"/>
<reference evidence="3 4" key="1">
    <citation type="submission" date="2016-10" db="EMBL/GenBank/DDBJ databases">
        <authorList>
            <person name="Varghese N."/>
            <person name="Submissions S."/>
        </authorList>
    </citation>
    <scope>NUCLEOTIDE SEQUENCE [LARGE SCALE GENOMIC DNA]</scope>
    <source>
        <strain evidence="1 4">CDM_1</strain>
        <strain evidence="3">CDM_6</strain>
    </source>
</reference>
<keyword evidence="3" id="KW-1185">Reference proteome</keyword>
<dbReference type="EMBL" id="FMZP01000035">
    <property type="protein sequence ID" value="SDD62956.1"/>
    <property type="molecule type" value="Genomic_DNA"/>
</dbReference>
<dbReference type="AlphaFoldDB" id="A0A1I0JSM7"/>
<dbReference type="STRING" id="392421.SAMN04488694_1596"/>
<evidence type="ECO:0000313" key="2">
    <source>
        <dbReference type="EMBL" id="SEU13493.1"/>
    </source>
</evidence>
<accession>A0A1I0JSM7</accession>
<evidence type="ECO:0000313" key="1">
    <source>
        <dbReference type="EMBL" id="SDD62956.1"/>
    </source>
</evidence>